<dbReference type="Pfam" id="PF02163">
    <property type="entry name" value="Peptidase_M50"/>
    <property type="match status" value="1"/>
</dbReference>
<feature type="transmembrane region" description="Helical" evidence="7">
    <location>
        <begin position="294"/>
        <end position="313"/>
    </location>
</feature>
<comment type="similarity">
    <text evidence="3">Belongs to the peptidase M50B family.</text>
</comment>
<feature type="transmembrane region" description="Helical" evidence="7">
    <location>
        <begin position="325"/>
        <end position="349"/>
    </location>
</feature>
<dbReference type="RefSeq" id="WP_252663442.1">
    <property type="nucleotide sequence ID" value="NZ_CP098611.1"/>
</dbReference>
<feature type="domain" description="Peptidase M50" evidence="8">
    <location>
        <begin position="269"/>
        <end position="347"/>
    </location>
</feature>
<dbReference type="PANTHER" id="PTHR13325">
    <property type="entry name" value="PROTEASE M50 MEMBRANE-BOUND TRANSCRIPTION FACTOR SITE 2 PROTEASE"/>
    <property type="match status" value="1"/>
</dbReference>
<dbReference type="PANTHER" id="PTHR13325:SF3">
    <property type="entry name" value="MEMBRANE-BOUND TRANSCRIPTION FACTOR SITE-2 PROTEASE"/>
    <property type="match status" value="1"/>
</dbReference>
<evidence type="ECO:0000256" key="1">
    <source>
        <dbReference type="ARBA" id="ARBA00001947"/>
    </source>
</evidence>
<feature type="transmembrane region" description="Helical" evidence="7">
    <location>
        <begin position="355"/>
        <end position="374"/>
    </location>
</feature>
<keyword evidence="6 7" id="KW-0472">Membrane</keyword>
<dbReference type="Proteomes" id="UP001056708">
    <property type="component" value="Chromosome"/>
</dbReference>
<gene>
    <name evidence="9" type="ORF">NEA10_01365</name>
</gene>
<feature type="transmembrane region" description="Helical" evidence="7">
    <location>
        <begin position="263"/>
        <end position="282"/>
    </location>
</feature>
<evidence type="ECO:0000256" key="5">
    <source>
        <dbReference type="ARBA" id="ARBA00022989"/>
    </source>
</evidence>
<evidence type="ECO:0000313" key="9">
    <source>
        <dbReference type="EMBL" id="USR91417.1"/>
    </source>
</evidence>
<keyword evidence="5 7" id="KW-1133">Transmembrane helix</keyword>
<evidence type="ECO:0000259" key="8">
    <source>
        <dbReference type="Pfam" id="PF02163"/>
    </source>
</evidence>
<organism evidence="9 10">
    <name type="scientific">Phormidium yuhuli AB48</name>
    <dbReference type="NCBI Taxonomy" id="2940671"/>
    <lineage>
        <taxon>Bacteria</taxon>
        <taxon>Bacillati</taxon>
        <taxon>Cyanobacteriota</taxon>
        <taxon>Cyanophyceae</taxon>
        <taxon>Oscillatoriophycideae</taxon>
        <taxon>Oscillatoriales</taxon>
        <taxon>Oscillatoriaceae</taxon>
        <taxon>Phormidium</taxon>
        <taxon>Phormidium yuhuli</taxon>
    </lineage>
</organism>
<feature type="transmembrane region" description="Helical" evidence="7">
    <location>
        <begin position="448"/>
        <end position="469"/>
    </location>
</feature>
<dbReference type="InterPro" id="IPR001193">
    <property type="entry name" value="MBTPS2"/>
</dbReference>
<evidence type="ECO:0000313" key="10">
    <source>
        <dbReference type="Proteomes" id="UP001056708"/>
    </source>
</evidence>
<reference evidence="9" key="1">
    <citation type="submission" date="2022-06" db="EMBL/GenBank/DDBJ databases">
        <title>Genome sequence of Phormidium yuhuli AB48 isolated from an industrial photobioreactor environment.</title>
        <authorList>
            <person name="Qiu Y."/>
            <person name="Noonan A.J.C."/>
            <person name="Dofher K."/>
            <person name="Koch M."/>
            <person name="Kieft B."/>
            <person name="Lin X."/>
            <person name="Ziels R.M."/>
            <person name="Hallam S.J."/>
        </authorList>
    </citation>
    <scope>NUCLEOTIDE SEQUENCE</scope>
    <source>
        <strain evidence="9">AB48</strain>
    </source>
</reference>
<feature type="transmembrane region" description="Helical" evidence="7">
    <location>
        <begin position="228"/>
        <end position="251"/>
    </location>
</feature>
<dbReference type="EMBL" id="CP098611">
    <property type="protein sequence ID" value="USR91417.1"/>
    <property type="molecule type" value="Genomic_DNA"/>
</dbReference>
<accession>A0ABY5ARE9</accession>
<comment type="subcellular location">
    <subcellularLocation>
        <location evidence="2">Endomembrane system</location>
        <topology evidence="2">Multi-pass membrane protein</topology>
    </subcellularLocation>
</comment>
<evidence type="ECO:0000256" key="3">
    <source>
        <dbReference type="ARBA" id="ARBA00007931"/>
    </source>
</evidence>
<name>A0ABY5ARE9_9CYAN</name>
<keyword evidence="10" id="KW-1185">Reference proteome</keyword>
<proteinExistence type="inferred from homology"/>
<evidence type="ECO:0000256" key="7">
    <source>
        <dbReference type="SAM" id="Phobius"/>
    </source>
</evidence>
<keyword evidence="4 7" id="KW-0812">Transmembrane</keyword>
<dbReference type="InterPro" id="IPR008915">
    <property type="entry name" value="Peptidase_M50"/>
</dbReference>
<evidence type="ECO:0000256" key="2">
    <source>
        <dbReference type="ARBA" id="ARBA00004127"/>
    </source>
</evidence>
<feature type="transmembrane region" description="Helical" evidence="7">
    <location>
        <begin position="422"/>
        <end position="442"/>
    </location>
</feature>
<comment type="cofactor">
    <cofactor evidence="1">
        <name>Zn(2+)</name>
        <dbReference type="ChEBI" id="CHEBI:29105"/>
    </cofactor>
</comment>
<sequence>MVTSSRTNGPPQPEIAPDWICPDLRPYWQLAKVKQDTRVVLRCPQTGQRHVFSEWEGFALRYFQGHYTVENVQQRCQAEFSLVDSQLVCHLIRKLIHKGILACEQIPPGNGPRLKSCVQWIEHPDGYWILRNPEDGTYLQVSRRDQAAIAAQVGNGPPSPRPISPQKWQQLLQMLGSTGMLEGTERQKPPKGKFNPLQLLFFKIPLINPDRWLDRHINKLRWIWTKPVSLLLLAVLSASLVTGIAQSPAILQLGTQLWSQHRAAILIPFILLAMLVVSIHELGHAFTLKHYGGVVPEIGLLFMCLFPAAYTNTSDSYCLSRWKRVQVVAAGVLTQILIAAMALWLWILAVPRSSLYIGSYLLMLAALFTIALNLNPLAKFDGYHLAVAATGINNLRSRSFKFYQRLFQGKPRRETAADAKVLALYAPLSLFYICSVFGFLFLRLSHWTLTNIPAIALFVITIWAIYYFLLPENS</sequence>
<dbReference type="CDD" id="cd05709">
    <property type="entry name" value="S2P-M50"/>
    <property type="match status" value="1"/>
</dbReference>
<protein>
    <submittedName>
        <fullName evidence="9">M50 family metallopeptidase</fullName>
    </submittedName>
</protein>
<evidence type="ECO:0000256" key="4">
    <source>
        <dbReference type="ARBA" id="ARBA00022692"/>
    </source>
</evidence>
<evidence type="ECO:0000256" key="6">
    <source>
        <dbReference type="ARBA" id="ARBA00023136"/>
    </source>
</evidence>